<evidence type="ECO:0000256" key="1">
    <source>
        <dbReference type="SAM" id="MobiDB-lite"/>
    </source>
</evidence>
<dbReference type="SUPFAM" id="SSF54427">
    <property type="entry name" value="NTF2-like"/>
    <property type="match status" value="1"/>
</dbReference>
<gene>
    <name evidence="2" type="ORF">BJ554DRAFT_1111</name>
</gene>
<feature type="region of interest" description="Disordered" evidence="1">
    <location>
        <begin position="155"/>
        <end position="201"/>
    </location>
</feature>
<accession>A0A8H8DHI3</accession>
<dbReference type="Proteomes" id="UP000673691">
    <property type="component" value="Unassembled WGS sequence"/>
</dbReference>
<dbReference type="OrthoDB" id="10265990at2759"/>
<organism evidence="2 3">
    <name type="scientific">Olpidium bornovanus</name>
    <dbReference type="NCBI Taxonomy" id="278681"/>
    <lineage>
        <taxon>Eukaryota</taxon>
        <taxon>Fungi</taxon>
        <taxon>Fungi incertae sedis</taxon>
        <taxon>Olpidiomycota</taxon>
        <taxon>Olpidiomycotina</taxon>
        <taxon>Olpidiomycetes</taxon>
        <taxon>Olpidiales</taxon>
        <taxon>Olpidiaceae</taxon>
        <taxon>Olpidium</taxon>
    </lineage>
</organism>
<dbReference type="AlphaFoldDB" id="A0A8H8DHI3"/>
<dbReference type="Gene3D" id="3.10.450.240">
    <property type="match status" value="1"/>
</dbReference>
<protein>
    <submittedName>
        <fullName evidence="2">Uncharacterized protein</fullName>
    </submittedName>
</protein>
<sequence length="309" mass="33874">MSDTEALKKAKELYNKAKVRSHGRGSFSVERPRCRVSSFADGAHRCCCSVLCWQEGTNISSSHHLKKVAGKVSEVAESAGQKISETISEAAESDIAKASAEKIKKAGKSIHSATEPIRQTAVYNAVASEVAEFVEDTGGRYGGYHDKVTRRTKRGITVDPTPEQAKNALGKNESADKAAEPKGTEEVPANGRSAAGEGDILEDQLTKARVVSENPESGSNVVLHKDSKWRESWKNFKESSRLIQSIFDVKRRMDESDHPLLNAARNVYGRMADTFSGVFGENETAQAIALLRDTVDPKFNLERFMKEAR</sequence>
<dbReference type="GO" id="GO:0051087">
    <property type="term" value="F:protein-folding chaperone binding"/>
    <property type="evidence" value="ECO:0007669"/>
    <property type="project" value="TreeGrafter"/>
</dbReference>
<proteinExistence type="predicted"/>
<dbReference type="PANTHER" id="PTHR10721:SF1">
    <property type="entry name" value="MITOCHONDRIAL IMPORT INNER MEMBRANE TRANSLOCASE SUBUNIT TIM44"/>
    <property type="match status" value="1"/>
</dbReference>
<name>A0A8H8DHI3_9FUNG</name>
<reference evidence="2 3" key="1">
    <citation type="journal article" name="Sci. Rep.">
        <title>Genome-scale phylogenetic analyses confirm Olpidium as the closest living zoosporic fungus to the non-flagellated, terrestrial fungi.</title>
        <authorList>
            <person name="Chang Y."/>
            <person name="Rochon D."/>
            <person name="Sekimoto S."/>
            <person name="Wang Y."/>
            <person name="Chovatia M."/>
            <person name="Sandor L."/>
            <person name="Salamov A."/>
            <person name="Grigoriev I.V."/>
            <person name="Stajich J.E."/>
            <person name="Spatafora J.W."/>
        </authorList>
    </citation>
    <scope>NUCLEOTIDE SEQUENCE [LARGE SCALE GENOMIC DNA]</scope>
    <source>
        <strain evidence="2">S191</strain>
    </source>
</reference>
<comment type="caution">
    <text evidence="2">The sequence shown here is derived from an EMBL/GenBank/DDBJ whole genome shotgun (WGS) entry which is preliminary data.</text>
</comment>
<feature type="compositionally biased region" description="Basic and acidic residues" evidence="1">
    <location>
        <begin position="173"/>
        <end position="185"/>
    </location>
</feature>
<dbReference type="GO" id="GO:0030150">
    <property type="term" value="P:protein import into mitochondrial matrix"/>
    <property type="evidence" value="ECO:0007669"/>
    <property type="project" value="TreeGrafter"/>
</dbReference>
<dbReference type="InterPro" id="IPR039544">
    <property type="entry name" value="Tim44-like"/>
</dbReference>
<dbReference type="InterPro" id="IPR032710">
    <property type="entry name" value="NTF2-like_dom_sf"/>
</dbReference>
<evidence type="ECO:0000313" key="3">
    <source>
        <dbReference type="Proteomes" id="UP000673691"/>
    </source>
</evidence>
<dbReference type="PANTHER" id="PTHR10721">
    <property type="entry name" value="MITOCHONDRIAL IMPORT INNER MEMBRANE TRANSLOCASE SUBUNIT TIM44"/>
    <property type="match status" value="1"/>
</dbReference>
<evidence type="ECO:0000313" key="2">
    <source>
        <dbReference type="EMBL" id="KAG5458630.1"/>
    </source>
</evidence>
<feature type="non-terminal residue" evidence="2">
    <location>
        <position position="309"/>
    </location>
</feature>
<keyword evidence="3" id="KW-1185">Reference proteome</keyword>
<dbReference type="GO" id="GO:0005743">
    <property type="term" value="C:mitochondrial inner membrane"/>
    <property type="evidence" value="ECO:0007669"/>
    <property type="project" value="TreeGrafter"/>
</dbReference>
<dbReference type="EMBL" id="JAEFCI010008168">
    <property type="protein sequence ID" value="KAG5458630.1"/>
    <property type="molecule type" value="Genomic_DNA"/>
</dbReference>